<keyword evidence="2" id="KW-1185">Reference proteome</keyword>
<dbReference type="AlphaFoldDB" id="A0A6F8ZGU9"/>
<dbReference type="Proteomes" id="UP000503399">
    <property type="component" value="Chromosome"/>
</dbReference>
<proteinExistence type="predicted"/>
<evidence type="ECO:0000313" key="2">
    <source>
        <dbReference type="Proteomes" id="UP000503399"/>
    </source>
</evidence>
<dbReference type="KEGG" id="hfv:R50_1179"/>
<sequence>MAEADRLYRTILTVTGGLAPVTARTVEHGLVLDTRMNGEPKESFTPGAETALEAGTARWAAAAGAVFPSYRMPPAYKEAVCPAPLDRDCPLRGATPQRAADAERCRPPPPAWARSWANRRQGWRRLPRCHAVAAGHEDLNALGYYGSMAREDSLLGTLHRPWSDRLLLLELACYLPTWPAAAAAGRGW</sequence>
<accession>A0A6F8ZGU9</accession>
<reference evidence="1 2" key="1">
    <citation type="submission" date="2020-02" db="EMBL/GenBank/DDBJ databases">
        <authorList>
            <person name="Hogendoorn C."/>
        </authorList>
    </citation>
    <scope>NUCLEOTIDE SEQUENCE [LARGE SCALE GENOMIC DNA]</scope>
    <source>
        <strain evidence="1">R501</strain>
    </source>
</reference>
<gene>
    <name evidence="1" type="ORF">R50_1179</name>
</gene>
<protein>
    <submittedName>
        <fullName evidence="1">Uncharacterized protein</fullName>
    </submittedName>
</protein>
<dbReference type="EMBL" id="LR778114">
    <property type="protein sequence ID" value="CAB1128685.1"/>
    <property type="molecule type" value="Genomic_DNA"/>
</dbReference>
<organism evidence="1 2">
    <name type="scientific">Candidatus Hydrogenisulfobacillus filiaventi</name>
    <dbReference type="NCBI Taxonomy" id="2707344"/>
    <lineage>
        <taxon>Bacteria</taxon>
        <taxon>Bacillati</taxon>
        <taxon>Bacillota</taxon>
        <taxon>Clostridia</taxon>
        <taxon>Eubacteriales</taxon>
        <taxon>Clostridiales Family XVII. Incertae Sedis</taxon>
        <taxon>Candidatus Hydrogenisulfobacillus</taxon>
    </lineage>
</organism>
<name>A0A6F8ZGU9_9FIRM</name>
<evidence type="ECO:0000313" key="1">
    <source>
        <dbReference type="EMBL" id="CAB1128685.1"/>
    </source>
</evidence>